<sequence>PYRIFTMKKALLPPSKTGSFSSGGYNKLDHSNKKEWLLKLLQQYFGHSDFRGRQLEVIEAVLSGKDCFCLMPTGGGKSLCYQIPAVARDGIVLVVSPLIALMENQVSFLKSQGIPAEYLSSTQKVAAKEKIYEEIDSGKPMVRLLYVTPELIATNGFMTKLKKLHSRDLLHLIAIDEAHCISSWGHDF</sequence>
<feature type="non-terminal residue" evidence="3">
    <location>
        <position position="188"/>
    </location>
</feature>
<feature type="non-terminal residue" evidence="3">
    <location>
        <position position="1"/>
    </location>
</feature>
<dbReference type="PANTHER" id="PTHR13710">
    <property type="entry name" value="DNA HELICASE RECQ FAMILY MEMBER"/>
    <property type="match status" value="1"/>
</dbReference>
<comment type="similarity">
    <text evidence="1">Belongs to the helicase family. RecQ subfamily.</text>
</comment>
<dbReference type="AlphaFoldDB" id="A0AA38FJZ2"/>
<dbReference type="EMBL" id="JAHRHJ020000008">
    <property type="protein sequence ID" value="KAH9305477.1"/>
    <property type="molecule type" value="Genomic_DNA"/>
</dbReference>
<dbReference type="InterPro" id="IPR027417">
    <property type="entry name" value="P-loop_NTPase"/>
</dbReference>
<reference evidence="3 4" key="1">
    <citation type="journal article" date="2021" name="Nat. Plants">
        <title>The Taxus genome provides insights into paclitaxel biosynthesis.</title>
        <authorList>
            <person name="Xiong X."/>
            <person name="Gou J."/>
            <person name="Liao Q."/>
            <person name="Li Y."/>
            <person name="Zhou Q."/>
            <person name="Bi G."/>
            <person name="Li C."/>
            <person name="Du R."/>
            <person name="Wang X."/>
            <person name="Sun T."/>
            <person name="Guo L."/>
            <person name="Liang H."/>
            <person name="Lu P."/>
            <person name="Wu Y."/>
            <person name="Zhang Z."/>
            <person name="Ro D.K."/>
            <person name="Shang Y."/>
            <person name="Huang S."/>
            <person name="Yan J."/>
        </authorList>
    </citation>
    <scope>NUCLEOTIDE SEQUENCE [LARGE SCALE GENOMIC DNA]</scope>
    <source>
        <strain evidence="3">Ta-2019</strain>
    </source>
</reference>
<dbReference type="GO" id="GO:0043138">
    <property type="term" value="F:3'-5' DNA helicase activity"/>
    <property type="evidence" value="ECO:0007669"/>
    <property type="project" value="TreeGrafter"/>
</dbReference>
<protein>
    <recommendedName>
        <fullName evidence="2">Helicase ATP-binding domain-containing protein</fullName>
    </recommendedName>
</protein>
<comment type="caution">
    <text evidence="3">The sequence shown here is derived from an EMBL/GenBank/DDBJ whole genome shotgun (WGS) entry which is preliminary data.</text>
</comment>
<dbReference type="GO" id="GO:0009378">
    <property type="term" value="F:four-way junction helicase activity"/>
    <property type="evidence" value="ECO:0007669"/>
    <property type="project" value="TreeGrafter"/>
</dbReference>
<dbReference type="Pfam" id="PF00270">
    <property type="entry name" value="DEAD"/>
    <property type="match status" value="1"/>
</dbReference>
<dbReference type="GO" id="GO:0003676">
    <property type="term" value="F:nucleic acid binding"/>
    <property type="evidence" value="ECO:0007669"/>
    <property type="project" value="InterPro"/>
</dbReference>
<evidence type="ECO:0000313" key="4">
    <source>
        <dbReference type="Proteomes" id="UP000824469"/>
    </source>
</evidence>
<dbReference type="GO" id="GO:0000724">
    <property type="term" value="P:double-strand break repair via homologous recombination"/>
    <property type="evidence" value="ECO:0007669"/>
    <property type="project" value="TreeGrafter"/>
</dbReference>
<dbReference type="GO" id="GO:0005737">
    <property type="term" value="C:cytoplasm"/>
    <property type="evidence" value="ECO:0007669"/>
    <property type="project" value="TreeGrafter"/>
</dbReference>
<dbReference type="SMART" id="SM00487">
    <property type="entry name" value="DEXDc"/>
    <property type="match status" value="1"/>
</dbReference>
<dbReference type="SUPFAM" id="SSF52540">
    <property type="entry name" value="P-loop containing nucleoside triphosphate hydrolases"/>
    <property type="match status" value="1"/>
</dbReference>
<dbReference type="GO" id="GO:0005524">
    <property type="term" value="F:ATP binding"/>
    <property type="evidence" value="ECO:0007669"/>
    <property type="project" value="InterPro"/>
</dbReference>
<feature type="domain" description="Helicase ATP-binding" evidence="2">
    <location>
        <begin position="58"/>
        <end position="188"/>
    </location>
</feature>
<proteinExistence type="inferred from homology"/>
<dbReference type="Gene3D" id="3.40.50.300">
    <property type="entry name" value="P-loop containing nucleotide triphosphate hydrolases"/>
    <property type="match status" value="1"/>
</dbReference>
<dbReference type="InterPro" id="IPR014001">
    <property type="entry name" value="Helicase_ATP-bd"/>
</dbReference>
<dbReference type="InterPro" id="IPR011545">
    <property type="entry name" value="DEAD/DEAH_box_helicase_dom"/>
</dbReference>
<name>A0AA38FJZ2_TAXCH</name>
<organism evidence="3 4">
    <name type="scientific">Taxus chinensis</name>
    <name type="common">Chinese yew</name>
    <name type="synonym">Taxus wallichiana var. chinensis</name>
    <dbReference type="NCBI Taxonomy" id="29808"/>
    <lineage>
        <taxon>Eukaryota</taxon>
        <taxon>Viridiplantae</taxon>
        <taxon>Streptophyta</taxon>
        <taxon>Embryophyta</taxon>
        <taxon>Tracheophyta</taxon>
        <taxon>Spermatophyta</taxon>
        <taxon>Pinopsida</taxon>
        <taxon>Pinidae</taxon>
        <taxon>Conifers II</taxon>
        <taxon>Cupressales</taxon>
        <taxon>Taxaceae</taxon>
        <taxon>Taxus</taxon>
    </lineage>
</organism>
<dbReference type="Proteomes" id="UP000824469">
    <property type="component" value="Unassembled WGS sequence"/>
</dbReference>
<dbReference type="OMA" id="QLMITHS"/>
<keyword evidence="4" id="KW-1185">Reference proteome</keyword>
<evidence type="ECO:0000259" key="2">
    <source>
        <dbReference type="PROSITE" id="PS51192"/>
    </source>
</evidence>
<dbReference type="PANTHER" id="PTHR13710:SF155">
    <property type="entry name" value="ATP-DEPENDENT DNA HELICASE Q-LIKE 3"/>
    <property type="match status" value="1"/>
</dbReference>
<dbReference type="PROSITE" id="PS51192">
    <property type="entry name" value="HELICASE_ATP_BIND_1"/>
    <property type="match status" value="1"/>
</dbReference>
<gene>
    <name evidence="3" type="ORF">KI387_009881</name>
</gene>
<accession>A0AA38FJZ2</accession>
<dbReference type="GO" id="GO:0005694">
    <property type="term" value="C:chromosome"/>
    <property type="evidence" value="ECO:0007669"/>
    <property type="project" value="TreeGrafter"/>
</dbReference>
<dbReference type="CDD" id="cd17920">
    <property type="entry name" value="DEXHc_RecQ"/>
    <property type="match status" value="1"/>
</dbReference>
<evidence type="ECO:0000313" key="3">
    <source>
        <dbReference type="EMBL" id="KAH9305477.1"/>
    </source>
</evidence>
<evidence type="ECO:0000256" key="1">
    <source>
        <dbReference type="ARBA" id="ARBA00005446"/>
    </source>
</evidence>